<dbReference type="Proteomes" id="UP000215546">
    <property type="component" value="Unassembled WGS sequence"/>
</dbReference>
<feature type="transmembrane region" description="Helical" evidence="10">
    <location>
        <begin position="51"/>
        <end position="75"/>
    </location>
</feature>
<name>A0A233V5H4_FINMA</name>
<accession>A0A233V5H4</accession>
<keyword evidence="6 10" id="KW-0443">Lipid metabolism</keyword>
<keyword evidence="11" id="KW-0012">Acyltransferase</keyword>
<feature type="transmembrane region" description="Helical" evidence="10">
    <location>
        <begin position="81"/>
        <end position="100"/>
    </location>
</feature>
<feature type="transmembrane region" description="Helical" evidence="10">
    <location>
        <begin position="112"/>
        <end position="133"/>
    </location>
</feature>
<dbReference type="GO" id="GO:0008654">
    <property type="term" value="P:phospholipid biosynthetic process"/>
    <property type="evidence" value="ECO:0007669"/>
    <property type="project" value="UniProtKB-UniRule"/>
</dbReference>
<keyword evidence="5 10" id="KW-1133">Transmembrane helix</keyword>
<comment type="pathway">
    <text evidence="10">Lipid metabolism; phospholipid metabolism.</text>
</comment>
<evidence type="ECO:0000313" key="13">
    <source>
        <dbReference type="Proteomes" id="UP000215413"/>
    </source>
</evidence>
<dbReference type="GO" id="GO:0043772">
    <property type="term" value="F:acyl-phosphate glycerol-3-phosphate acyltransferase activity"/>
    <property type="evidence" value="ECO:0007669"/>
    <property type="project" value="UniProtKB-UniRule"/>
</dbReference>
<keyword evidence="9 10" id="KW-1208">Phospholipid metabolism</keyword>
<dbReference type="UniPathway" id="UPA00085"/>
<gene>
    <name evidence="10" type="primary">plsY</name>
    <name evidence="11" type="ORF">B9N49_04780</name>
    <name evidence="12" type="ORF">B9N55_06105</name>
</gene>
<dbReference type="EMBL" id="NDYC01000019">
    <property type="protein sequence ID" value="OXZ27646.1"/>
    <property type="molecule type" value="Genomic_DNA"/>
</dbReference>
<dbReference type="Pfam" id="PF02660">
    <property type="entry name" value="G3P_acyltransf"/>
    <property type="match status" value="1"/>
</dbReference>
<dbReference type="EMBL" id="NDYE01000012">
    <property type="protein sequence ID" value="OXZ32389.1"/>
    <property type="molecule type" value="Genomic_DNA"/>
</dbReference>
<keyword evidence="4 10" id="KW-0812">Transmembrane</keyword>
<protein>
    <recommendedName>
        <fullName evidence="10">Glycerol-3-phosphate acyltransferase</fullName>
    </recommendedName>
    <alternativeName>
        <fullName evidence="10">Acyl-PO4 G3P acyltransferase</fullName>
    </alternativeName>
    <alternativeName>
        <fullName evidence="10">Acyl-phosphate--glycerol-3-phosphate acyltransferase</fullName>
    </alternativeName>
    <alternativeName>
        <fullName evidence="10">G3P acyltransferase</fullName>
        <shortName evidence="10">GPAT</shortName>
        <ecNumber evidence="10">2.3.1.275</ecNumber>
    </alternativeName>
    <alternativeName>
        <fullName evidence="10">Lysophosphatidic acid synthase</fullName>
        <shortName evidence="10">LPA synthase</shortName>
    </alternativeName>
</protein>
<dbReference type="AlphaFoldDB" id="A0A233V5H4"/>
<keyword evidence="7 10" id="KW-0472">Membrane</keyword>
<evidence type="ECO:0000313" key="12">
    <source>
        <dbReference type="EMBL" id="OXZ32389.1"/>
    </source>
</evidence>
<comment type="similarity">
    <text evidence="10">Belongs to the PlsY family.</text>
</comment>
<dbReference type="PANTHER" id="PTHR30309:SF0">
    <property type="entry name" value="GLYCEROL-3-PHOSPHATE ACYLTRANSFERASE-RELATED"/>
    <property type="match status" value="1"/>
</dbReference>
<evidence type="ECO:0000313" key="11">
    <source>
        <dbReference type="EMBL" id="OXZ27646.1"/>
    </source>
</evidence>
<evidence type="ECO:0000313" key="14">
    <source>
        <dbReference type="Proteomes" id="UP000215546"/>
    </source>
</evidence>
<keyword evidence="3 10" id="KW-0808">Transferase</keyword>
<evidence type="ECO:0000256" key="4">
    <source>
        <dbReference type="ARBA" id="ARBA00022692"/>
    </source>
</evidence>
<dbReference type="InterPro" id="IPR003811">
    <property type="entry name" value="G3P_acylTferase_PlsY"/>
</dbReference>
<evidence type="ECO:0000256" key="5">
    <source>
        <dbReference type="ARBA" id="ARBA00022989"/>
    </source>
</evidence>
<evidence type="ECO:0000256" key="1">
    <source>
        <dbReference type="ARBA" id="ARBA00022475"/>
    </source>
</evidence>
<comment type="function">
    <text evidence="10">Catalyzes the transfer of an acyl group from acyl-phosphate (acyl-PO(4)) to glycerol-3-phosphate (G3P) to form lysophosphatidic acid (LPA). This enzyme utilizes acyl-phosphate as fatty acyl donor, but not acyl-CoA or acyl-ACP.</text>
</comment>
<keyword evidence="2 10" id="KW-0444">Lipid biosynthesis</keyword>
<comment type="caution">
    <text evidence="11">The sequence shown here is derived from an EMBL/GenBank/DDBJ whole genome shotgun (WGS) entry which is preliminary data.</text>
</comment>
<dbReference type="PANTHER" id="PTHR30309">
    <property type="entry name" value="INNER MEMBRANE PROTEIN YGIH"/>
    <property type="match status" value="1"/>
</dbReference>
<feature type="transmembrane region" description="Helical" evidence="10">
    <location>
        <begin position="6"/>
        <end position="30"/>
    </location>
</feature>
<dbReference type="SMART" id="SM01207">
    <property type="entry name" value="G3P_acyltransf"/>
    <property type="match status" value="1"/>
</dbReference>
<dbReference type="HAMAP" id="MF_01043">
    <property type="entry name" value="PlsY"/>
    <property type="match status" value="1"/>
</dbReference>
<evidence type="ECO:0000256" key="7">
    <source>
        <dbReference type="ARBA" id="ARBA00023136"/>
    </source>
</evidence>
<sequence>MNYLYLIVLGIICYFIGNISGSIMLSKLIYKQDIRNYGSKNAGATNALRVYGVKFGLATFLIDFLKGLLCAYLGFKFFGSLGILVCGLLCVVGHILPVIYNFKGGKGIATSFGVLLFAQPLQVLFLLILFLIVVLITKYVSLGSIIGCVSAVIYGLIYIRKDFYIGLIYILLGIISLFKHRSNINRLIHGKESKLGKN</sequence>
<evidence type="ECO:0000256" key="10">
    <source>
        <dbReference type="HAMAP-Rule" id="MF_01043"/>
    </source>
</evidence>
<comment type="subunit">
    <text evidence="10">Probably interacts with PlsX.</text>
</comment>
<keyword evidence="1 10" id="KW-1003">Cell membrane</keyword>
<dbReference type="RefSeq" id="WP_094205756.1">
    <property type="nucleotide sequence ID" value="NZ_NDYC01000019.1"/>
</dbReference>
<dbReference type="EC" id="2.3.1.275" evidence="10"/>
<dbReference type="Proteomes" id="UP000215413">
    <property type="component" value="Unassembled WGS sequence"/>
</dbReference>
<evidence type="ECO:0000256" key="8">
    <source>
        <dbReference type="ARBA" id="ARBA00023209"/>
    </source>
</evidence>
<evidence type="ECO:0000256" key="9">
    <source>
        <dbReference type="ARBA" id="ARBA00023264"/>
    </source>
</evidence>
<evidence type="ECO:0000256" key="2">
    <source>
        <dbReference type="ARBA" id="ARBA00022516"/>
    </source>
</evidence>
<comment type="subcellular location">
    <subcellularLocation>
        <location evidence="10">Cell membrane</location>
        <topology evidence="10">Multi-pass membrane protein</topology>
    </subcellularLocation>
</comment>
<organism evidence="11 13">
    <name type="scientific">Finegoldia magna</name>
    <name type="common">Peptostreptococcus magnus</name>
    <dbReference type="NCBI Taxonomy" id="1260"/>
    <lineage>
        <taxon>Bacteria</taxon>
        <taxon>Bacillati</taxon>
        <taxon>Bacillota</taxon>
        <taxon>Tissierellia</taxon>
        <taxon>Tissierellales</taxon>
        <taxon>Peptoniphilaceae</taxon>
        <taxon>Finegoldia</taxon>
    </lineage>
</organism>
<dbReference type="NCBIfam" id="TIGR00023">
    <property type="entry name" value="glycerol-3-phosphate 1-O-acyltransferase PlsY"/>
    <property type="match status" value="1"/>
</dbReference>
<dbReference type="GO" id="GO:0005886">
    <property type="term" value="C:plasma membrane"/>
    <property type="evidence" value="ECO:0007669"/>
    <property type="project" value="UniProtKB-SubCell"/>
</dbReference>
<reference evidence="13 14" key="2">
    <citation type="submission" date="2017-04" db="EMBL/GenBank/DDBJ databases">
        <title>Finegoldia magna isolated from orthopedic joint implant-associated infections.</title>
        <authorList>
            <person name="Bjorklund S."/>
            <person name="Bruggemann H."/>
            <person name="Jensen A."/>
            <person name="Hellmark B."/>
            <person name="Soderquist B."/>
        </authorList>
    </citation>
    <scope>NUCLEOTIDE SEQUENCE [LARGE SCALE GENOMIC DNA]</scope>
    <source>
        <strain evidence="14">12T273</strain>
        <strain evidence="13">CCUG 54800</strain>
    </source>
</reference>
<keyword evidence="8 10" id="KW-0594">Phospholipid biosynthesis</keyword>
<evidence type="ECO:0000256" key="3">
    <source>
        <dbReference type="ARBA" id="ARBA00022679"/>
    </source>
</evidence>
<comment type="catalytic activity">
    <reaction evidence="10">
        <text>an acyl phosphate + sn-glycerol 3-phosphate = a 1-acyl-sn-glycero-3-phosphate + phosphate</text>
        <dbReference type="Rhea" id="RHEA:34075"/>
        <dbReference type="ChEBI" id="CHEBI:43474"/>
        <dbReference type="ChEBI" id="CHEBI:57597"/>
        <dbReference type="ChEBI" id="CHEBI:57970"/>
        <dbReference type="ChEBI" id="CHEBI:59918"/>
        <dbReference type="EC" id="2.3.1.275"/>
    </reaction>
</comment>
<evidence type="ECO:0000256" key="6">
    <source>
        <dbReference type="ARBA" id="ARBA00023098"/>
    </source>
</evidence>
<feature type="transmembrane region" description="Helical" evidence="10">
    <location>
        <begin position="163"/>
        <end position="180"/>
    </location>
</feature>
<proteinExistence type="inferred from homology"/>
<reference evidence="11" key="1">
    <citation type="journal article" date="2017" name="J. Clin. Microbiol.">
        <title>Finegoldia magna Isolated from Orthopedic Joint Implant-Associated Infections.</title>
        <authorList>
            <person name="Soderquist B."/>
            <person name="Bjorklund S."/>
            <person name="Hellmark B."/>
            <person name="Jensen A."/>
            <person name="Bruggemann H."/>
        </authorList>
    </citation>
    <scope>NUCLEOTIDE SEQUENCE</scope>
    <source>
        <strain evidence="12">12T273</strain>
        <strain evidence="11">CCUG 54800</strain>
    </source>
</reference>